<feature type="transmembrane region" description="Helical" evidence="1">
    <location>
        <begin position="12"/>
        <end position="30"/>
    </location>
</feature>
<keyword evidence="1" id="KW-0812">Transmembrane</keyword>
<reference evidence="2 3" key="1">
    <citation type="submission" date="2020-04" db="EMBL/GenBank/DDBJ databases">
        <title>Achromobacter ruhlandii genome sequencing and assembly.</title>
        <authorList>
            <person name="Martins R.C.R."/>
            <person name="Perdigao-Neto L.V."/>
            <person name="Levin A.S.S."/>
            <person name="Costa S.F."/>
        </authorList>
    </citation>
    <scope>NUCLEOTIDE SEQUENCE [LARGE SCALE GENOMIC DNA]</scope>
    <source>
        <strain evidence="2 3">9035ralo</strain>
    </source>
</reference>
<name>A0A848NJ51_9BURK</name>
<dbReference type="RefSeq" id="WP_054418195.1">
    <property type="nucleotide sequence ID" value="NZ_CYSV01000020.1"/>
</dbReference>
<accession>A0A848NJ51</accession>
<evidence type="ECO:0000313" key="3">
    <source>
        <dbReference type="Proteomes" id="UP000542405"/>
    </source>
</evidence>
<protein>
    <recommendedName>
        <fullName evidence="4">DUF2570 domain-containing protein</fullName>
    </recommendedName>
</protein>
<evidence type="ECO:0008006" key="4">
    <source>
        <dbReference type="Google" id="ProtNLM"/>
    </source>
</evidence>
<dbReference type="EMBL" id="JABBZE010000435">
    <property type="protein sequence ID" value="NMU92768.1"/>
    <property type="molecule type" value="Genomic_DNA"/>
</dbReference>
<evidence type="ECO:0000256" key="1">
    <source>
        <dbReference type="SAM" id="Phobius"/>
    </source>
</evidence>
<gene>
    <name evidence="2" type="ORF">HGQ98_24670</name>
</gene>
<proteinExistence type="predicted"/>
<sequence>MNPFWKMAAPWIGDAAVVMVLGAGVMLYGASRYDAGVAKANADHTLAELNEFKAQTGRLAGIATTFEASVADLRAAEPKVIERYTRVEVQSPLPAGCRIDAGRLQHINEAARLANTAGQPGPTVPAGARGDQR</sequence>
<dbReference type="Proteomes" id="UP000542405">
    <property type="component" value="Unassembled WGS sequence"/>
</dbReference>
<organism evidence="2 3">
    <name type="scientific">Achromobacter ruhlandii</name>
    <dbReference type="NCBI Taxonomy" id="72557"/>
    <lineage>
        <taxon>Bacteria</taxon>
        <taxon>Pseudomonadati</taxon>
        <taxon>Pseudomonadota</taxon>
        <taxon>Betaproteobacteria</taxon>
        <taxon>Burkholderiales</taxon>
        <taxon>Alcaligenaceae</taxon>
        <taxon>Achromobacter</taxon>
    </lineage>
</organism>
<keyword evidence="1" id="KW-0472">Membrane</keyword>
<dbReference type="AlphaFoldDB" id="A0A848NJ51"/>
<keyword evidence="1" id="KW-1133">Transmembrane helix</keyword>
<comment type="caution">
    <text evidence="2">The sequence shown here is derived from an EMBL/GenBank/DDBJ whole genome shotgun (WGS) entry which is preliminary data.</text>
</comment>
<evidence type="ECO:0000313" key="2">
    <source>
        <dbReference type="EMBL" id="NMU92768.1"/>
    </source>
</evidence>